<organism evidence="1 2">
    <name type="scientific">Marichromatium gracile</name>
    <name type="common">Chromatium gracile</name>
    <dbReference type="NCBI Taxonomy" id="1048"/>
    <lineage>
        <taxon>Bacteria</taxon>
        <taxon>Pseudomonadati</taxon>
        <taxon>Pseudomonadota</taxon>
        <taxon>Gammaproteobacteria</taxon>
        <taxon>Chromatiales</taxon>
        <taxon>Chromatiaceae</taxon>
        <taxon>Marichromatium</taxon>
    </lineage>
</organism>
<evidence type="ECO:0000313" key="1">
    <source>
        <dbReference type="EMBL" id="TCW39719.1"/>
    </source>
</evidence>
<evidence type="ECO:0000313" key="2">
    <source>
        <dbReference type="Proteomes" id="UP000295247"/>
    </source>
</evidence>
<accession>A0A4R4ALF2</accession>
<dbReference type="RefSeq" id="WP_123139218.1">
    <property type="nucleotide sequence ID" value="NZ_NRRH01000002.1"/>
</dbReference>
<name>A0A4R4ALF2_MARGR</name>
<reference evidence="1 2" key="1">
    <citation type="submission" date="2019-03" db="EMBL/GenBank/DDBJ databases">
        <title>Genomic Encyclopedia of Type Strains, Phase IV (KMG-IV): sequencing the most valuable type-strain genomes for metagenomic binning, comparative biology and taxonomic classification.</title>
        <authorList>
            <person name="Goeker M."/>
        </authorList>
    </citation>
    <scope>NUCLEOTIDE SEQUENCE [LARGE SCALE GENOMIC DNA]</scope>
    <source>
        <strain evidence="1 2">DSM 203</strain>
    </source>
</reference>
<sequence>MDSSGPGFVFYRPGTVIARESTTLPAPLHNALQLRRMHSGMDRVLLPIRSMQYLVLIERAEIAFVDVQSRYDEGGGTGGRPIRVAWRPLAGRCSLTDPVGYEIIYYCRDMAQTQHRLIAELGKLLLAGGTGRGHATRCPVLPFPGA</sequence>
<dbReference type="AlphaFoldDB" id="A0A4R4ALF2"/>
<proteinExistence type="predicted"/>
<dbReference type="Proteomes" id="UP000295247">
    <property type="component" value="Unassembled WGS sequence"/>
</dbReference>
<gene>
    <name evidence="1" type="ORF">EDC29_101135</name>
</gene>
<protein>
    <submittedName>
        <fullName evidence="1">Uncharacterized protein</fullName>
    </submittedName>
</protein>
<dbReference type="EMBL" id="SMDC01000001">
    <property type="protein sequence ID" value="TCW39719.1"/>
    <property type="molecule type" value="Genomic_DNA"/>
</dbReference>
<comment type="caution">
    <text evidence="1">The sequence shown here is derived from an EMBL/GenBank/DDBJ whole genome shotgun (WGS) entry which is preliminary data.</text>
</comment>